<sequence length="693" mass="76931">MAYGSWVRNESAPCQPQAHNPCPKVSSCSPIALPFLSFDRLIKDFLMESPVDGVESLSDMQNSVSGADPDPPSTSGIPRPSRPPIRTSRNHGASSSQHNNGMKTIHHQKHSYQEANDVEHDALRSMEKLYYNTNSKSDYVSLNKAVESCLVKNMSKMETKLCIKQPFDASRNCDSSGLPESENRKLGSTKGVVDHTKSHCPSETAFCPSAQNSLYSATVYSEAKESFTNTGVSECVSVDKSVESGEVANSCEFNESRKTSICRGSTGSDVSDESSTSSLTSALYKPHKANDIRWEAIQAIRVRDGVLEMRHFRLLKKLGCGDIGSVYLAELSGTGTCFAMKVMNKTELASRKKLVRAQTEREILQSLDHPFLPTLYTHFETETFSCLVMEFCPGGDLHALRQRQPGKYFSEHAARFYVAEVLLALEYLHMLGIIYRDLKPENVLVREDGHIMLSDFDLSLRCAVSPTLVKSSNSSLETKSSGYCIQPACIEPTCVIQPDCIQPSCFTPRFLSGKSKKEKKLKPKNDVQNQVTPLPELIAEPTNARSMSFVGTHEYLAPEIIKGEGHGSAVDWWTFGIFLYELLFGRTPFKGSANRATLFNVVGQPLRFPESPTVSFAARDLIRGLLVKEPQHRLAYRRGATEIKQHPFFHNVNWALIRCANPPEVPRQAMKVVTAEKAPGVKPSGNYLDIDFF</sequence>
<evidence type="ECO:0000256" key="3">
    <source>
        <dbReference type="ARBA" id="ARBA00022527"/>
    </source>
</evidence>
<proteinExistence type="inferred from homology"/>
<dbReference type="PROSITE" id="PS50011">
    <property type="entry name" value="PROTEIN_KINASE_DOM"/>
    <property type="match status" value="1"/>
</dbReference>
<keyword evidence="6" id="KW-0418">Kinase</keyword>
<keyword evidence="13" id="KW-1185">Reference proteome</keyword>
<evidence type="ECO:0000256" key="6">
    <source>
        <dbReference type="ARBA" id="ARBA00022777"/>
    </source>
</evidence>
<dbReference type="PROSITE" id="PS00108">
    <property type="entry name" value="PROTEIN_KINASE_ST"/>
    <property type="match status" value="1"/>
</dbReference>
<evidence type="ECO:0000256" key="1">
    <source>
        <dbReference type="ARBA" id="ARBA00009903"/>
    </source>
</evidence>
<dbReference type="FunFam" id="1.10.510.10:FF:000020">
    <property type="entry name" value="serine/threonine-protein kinase D6PK-like"/>
    <property type="match status" value="1"/>
</dbReference>
<dbReference type="Pfam" id="PF00069">
    <property type="entry name" value="Pkinase"/>
    <property type="match status" value="2"/>
</dbReference>
<evidence type="ECO:0000313" key="13">
    <source>
        <dbReference type="Proteomes" id="UP001359559"/>
    </source>
</evidence>
<dbReference type="GO" id="GO:0004674">
    <property type="term" value="F:protein serine/threonine kinase activity"/>
    <property type="evidence" value="ECO:0007669"/>
    <property type="project" value="UniProtKB-KW"/>
</dbReference>
<keyword evidence="3" id="KW-0723">Serine/threonine-protein kinase</keyword>
<dbReference type="Proteomes" id="UP001359559">
    <property type="component" value="Unassembled WGS sequence"/>
</dbReference>
<comment type="similarity">
    <text evidence="1">Belongs to the protein kinase superfamily. AGC Ser/Thr protein kinase family.</text>
</comment>
<evidence type="ECO:0000256" key="8">
    <source>
        <dbReference type="ARBA" id="ARBA00047899"/>
    </source>
</evidence>
<dbReference type="CDD" id="cd05574">
    <property type="entry name" value="STKc_phototropin_like"/>
    <property type="match status" value="1"/>
</dbReference>
<comment type="catalytic activity">
    <reaction evidence="9">
        <text>L-seryl-[protein] + ATP = O-phospho-L-seryl-[protein] + ADP + H(+)</text>
        <dbReference type="Rhea" id="RHEA:17989"/>
        <dbReference type="Rhea" id="RHEA-COMP:9863"/>
        <dbReference type="Rhea" id="RHEA-COMP:11604"/>
        <dbReference type="ChEBI" id="CHEBI:15378"/>
        <dbReference type="ChEBI" id="CHEBI:29999"/>
        <dbReference type="ChEBI" id="CHEBI:30616"/>
        <dbReference type="ChEBI" id="CHEBI:83421"/>
        <dbReference type="ChEBI" id="CHEBI:456216"/>
        <dbReference type="EC" id="2.7.11.1"/>
    </reaction>
</comment>
<keyword evidence="5" id="KW-0547">Nucleotide-binding</keyword>
<dbReference type="SMART" id="SM00220">
    <property type="entry name" value="S_TKc"/>
    <property type="match status" value="1"/>
</dbReference>
<dbReference type="GO" id="GO:0005524">
    <property type="term" value="F:ATP binding"/>
    <property type="evidence" value="ECO:0007669"/>
    <property type="project" value="UniProtKB-KW"/>
</dbReference>
<dbReference type="FunFam" id="1.10.510.10:FF:000028">
    <property type="entry name" value="serine/threonine-protein kinase D6PK-like"/>
    <property type="match status" value="1"/>
</dbReference>
<dbReference type="PANTHER" id="PTHR45637">
    <property type="entry name" value="FLIPPASE KINASE 1-RELATED"/>
    <property type="match status" value="1"/>
</dbReference>
<keyword evidence="4" id="KW-0808">Transferase</keyword>
<gene>
    <name evidence="12" type="ORF">RJT34_16304</name>
</gene>
<accession>A0AAN9J9Z4</accession>
<dbReference type="InterPro" id="IPR008271">
    <property type="entry name" value="Ser/Thr_kinase_AS"/>
</dbReference>
<evidence type="ECO:0000256" key="4">
    <source>
        <dbReference type="ARBA" id="ARBA00022679"/>
    </source>
</evidence>
<feature type="region of interest" description="Disordered" evidence="10">
    <location>
        <begin position="56"/>
        <end position="101"/>
    </location>
</feature>
<keyword evidence="7" id="KW-0067">ATP-binding</keyword>
<name>A0AAN9J9Z4_CLITE</name>
<dbReference type="InterPro" id="IPR000719">
    <property type="entry name" value="Prot_kinase_dom"/>
</dbReference>
<evidence type="ECO:0000256" key="5">
    <source>
        <dbReference type="ARBA" id="ARBA00022741"/>
    </source>
</evidence>
<evidence type="ECO:0000313" key="12">
    <source>
        <dbReference type="EMBL" id="KAK7293439.1"/>
    </source>
</evidence>
<evidence type="ECO:0000256" key="9">
    <source>
        <dbReference type="ARBA" id="ARBA00048679"/>
    </source>
</evidence>
<comment type="catalytic activity">
    <reaction evidence="8">
        <text>L-threonyl-[protein] + ATP = O-phospho-L-threonyl-[protein] + ADP + H(+)</text>
        <dbReference type="Rhea" id="RHEA:46608"/>
        <dbReference type="Rhea" id="RHEA-COMP:11060"/>
        <dbReference type="Rhea" id="RHEA-COMP:11605"/>
        <dbReference type="ChEBI" id="CHEBI:15378"/>
        <dbReference type="ChEBI" id="CHEBI:30013"/>
        <dbReference type="ChEBI" id="CHEBI:30616"/>
        <dbReference type="ChEBI" id="CHEBI:61977"/>
        <dbReference type="ChEBI" id="CHEBI:456216"/>
        <dbReference type="EC" id="2.7.11.1"/>
    </reaction>
</comment>
<dbReference type="Gene3D" id="3.30.200.20">
    <property type="entry name" value="Phosphorylase Kinase, domain 1"/>
    <property type="match status" value="1"/>
</dbReference>
<evidence type="ECO:0000256" key="7">
    <source>
        <dbReference type="ARBA" id="ARBA00022840"/>
    </source>
</evidence>
<dbReference type="EC" id="2.7.11.1" evidence="2"/>
<dbReference type="FunFam" id="3.30.200.20:FF:000032">
    <property type="entry name" value="Serine/threonine-protein kinase D6PK-like"/>
    <property type="match status" value="1"/>
</dbReference>
<feature type="domain" description="Protein kinase" evidence="11">
    <location>
        <begin position="312"/>
        <end position="649"/>
    </location>
</feature>
<feature type="compositionally biased region" description="Low complexity" evidence="10">
    <location>
        <begin position="73"/>
        <end position="87"/>
    </location>
</feature>
<evidence type="ECO:0000256" key="10">
    <source>
        <dbReference type="SAM" id="MobiDB-lite"/>
    </source>
</evidence>
<dbReference type="EMBL" id="JAYKXN010000004">
    <property type="protein sequence ID" value="KAK7293439.1"/>
    <property type="molecule type" value="Genomic_DNA"/>
</dbReference>
<evidence type="ECO:0000256" key="2">
    <source>
        <dbReference type="ARBA" id="ARBA00012513"/>
    </source>
</evidence>
<dbReference type="AlphaFoldDB" id="A0AAN9J9Z4"/>
<protein>
    <recommendedName>
        <fullName evidence="2">non-specific serine/threonine protein kinase</fullName>
        <ecNumber evidence="2">2.7.11.1</ecNumber>
    </recommendedName>
</protein>
<reference evidence="12 13" key="1">
    <citation type="submission" date="2024-01" db="EMBL/GenBank/DDBJ databases">
        <title>The genomes of 5 underutilized Papilionoideae crops provide insights into root nodulation and disease resistance.</title>
        <authorList>
            <person name="Yuan L."/>
        </authorList>
    </citation>
    <scope>NUCLEOTIDE SEQUENCE [LARGE SCALE GENOMIC DNA]</scope>
    <source>
        <strain evidence="12">LY-2023</strain>
        <tissue evidence="12">Leaf</tissue>
    </source>
</reference>
<comment type="caution">
    <text evidence="12">The sequence shown here is derived from an EMBL/GenBank/DDBJ whole genome shotgun (WGS) entry which is preliminary data.</text>
</comment>
<dbReference type="SUPFAM" id="SSF56112">
    <property type="entry name" value="Protein kinase-like (PK-like)"/>
    <property type="match status" value="1"/>
</dbReference>
<dbReference type="Gene3D" id="1.10.510.10">
    <property type="entry name" value="Transferase(Phosphotransferase) domain 1"/>
    <property type="match status" value="2"/>
</dbReference>
<feature type="compositionally biased region" description="Polar residues" evidence="10">
    <location>
        <begin position="90"/>
        <end position="101"/>
    </location>
</feature>
<organism evidence="12 13">
    <name type="scientific">Clitoria ternatea</name>
    <name type="common">Butterfly pea</name>
    <dbReference type="NCBI Taxonomy" id="43366"/>
    <lineage>
        <taxon>Eukaryota</taxon>
        <taxon>Viridiplantae</taxon>
        <taxon>Streptophyta</taxon>
        <taxon>Embryophyta</taxon>
        <taxon>Tracheophyta</taxon>
        <taxon>Spermatophyta</taxon>
        <taxon>Magnoliopsida</taxon>
        <taxon>eudicotyledons</taxon>
        <taxon>Gunneridae</taxon>
        <taxon>Pentapetalae</taxon>
        <taxon>rosids</taxon>
        <taxon>fabids</taxon>
        <taxon>Fabales</taxon>
        <taxon>Fabaceae</taxon>
        <taxon>Papilionoideae</taxon>
        <taxon>50 kb inversion clade</taxon>
        <taxon>NPAAA clade</taxon>
        <taxon>indigoferoid/millettioid clade</taxon>
        <taxon>Phaseoleae</taxon>
        <taxon>Clitoria</taxon>
    </lineage>
</organism>
<dbReference type="InterPro" id="IPR011009">
    <property type="entry name" value="Kinase-like_dom_sf"/>
</dbReference>
<feature type="region of interest" description="Disordered" evidence="10">
    <location>
        <begin position="1"/>
        <end position="23"/>
    </location>
</feature>
<evidence type="ECO:0000259" key="11">
    <source>
        <dbReference type="PROSITE" id="PS50011"/>
    </source>
</evidence>